<name>A0A6G6WJG3_9ACTN</name>
<feature type="chain" id="PRO_5039534001" evidence="1">
    <location>
        <begin position="34"/>
        <end position="133"/>
    </location>
</feature>
<keyword evidence="3" id="KW-1185">Reference proteome</keyword>
<evidence type="ECO:0000256" key="1">
    <source>
        <dbReference type="SAM" id="SignalP"/>
    </source>
</evidence>
<dbReference type="AlphaFoldDB" id="A0A6G6WJG3"/>
<feature type="signal peptide" evidence="1">
    <location>
        <begin position="1"/>
        <end position="33"/>
    </location>
</feature>
<dbReference type="RefSeq" id="WP_165237724.1">
    <property type="nucleotide sequence ID" value="NZ_CP049257.1"/>
</dbReference>
<sequence>MLTSSSRRLAAAAVSTLAALTAACVAAAAPAHAADWTTVLSVHKAKTQLCKTPVPGGYRVKIRLDDRTSDHAHLAGMSTGAEGASVDVKAAAGEVSKVRSLVVRRGDDLVVGMGEPTGEGMGGDQSLTRIGAC</sequence>
<protein>
    <submittedName>
        <fullName evidence="2">Uncharacterized protein</fullName>
    </submittedName>
</protein>
<gene>
    <name evidence="2" type="ORF">G5V58_23365</name>
</gene>
<proteinExistence type="predicted"/>
<dbReference type="KEGG" id="nano:G5V58_23365"/>
<evidence type="ECO:0000313" key="3">
    <source>
        <dbReference type="Proteomes" id="UP000502996"/>
    </source>
</evidence>
<dbReference type="EMBL" id="CP049257">
    <property type="protein sequence ID" value="QIG45297.1"/>
    <property type="molecule type" value="Genomic_DNA"/>
</dbReference>
<accession>A0A6G6WJG3</accession>
<dbReference type="Proteomes" id="UP000502996">
    <property type="component" value="Chromosome"/>
</dbReference>
<organism evidence="2 3">
    <name type="scientific">Nocardioides anomalus</name>
    <dbReference type="NCBI Taxonomy" id="2712223"/>
    <lineage>
        <taxon>Bacteria</taxon>
        <taxon>Bacillati</taxon>
        <taxon>Actinomycetota</taxon>
        <taxon>Actinomycetes</taxon>
        <taxon>Propionibacteriales</taxon>
        <taxon>Nocardioidaceae</taxon>
        <taxon>Nocardioides</taxon>
    </lineage>
</organism>
<reference evidence="2 3" key="1">
    <citation type="submission" date="2020-02" db="EMBL/GenBank/DDBJ databases">
        <title>Full genome sequence of Nocardioides sp. R-3366.</title>
        <authorList>
            <person name="Im W.-T."/>
        </authorList>
    </citation>
    <scope>NUCLEOTIDE SEQUENCE [LARGE SCALE GENOMIC DNA]</scope>
    <source>
        <strain evidence="2 3">R-3366</strain>
    </source>
</reference>
<keyword evidence="1" id="KW-0732">Signal</keyword>
<dbReference type="PROSITE" id="PS51257">
    <property type="entry name" value="PROKAR_LIPOPROTEIN"/>
    <property type="match status" value="1"/>
</dbReference>
<evidence type="ECO:0000313" key="2">
    <source>
        <dbReference type="EMBL" id="QIG45297.1"/>
    </source>
</evidence>